<dbReference type="Proteomes" id="UP000248856">
    <property type="component" value="Unassembled WGS sequence"/>
</dbReference>
<evidence type="ECO:0008006" key="4">
    <source>
        <dbReference type="Google" id="ProtNLM"/>
    </source>
</evidence>
<feature type="transmembrane region" description="Helical" evidence="1">
    <location>
        <begin position="12"/>
        <end position="34"/>
    </location>
</feature>
<keyword evidence="1" id="KW-0472">Membrane</keyword>
<comment type="caution">
    <text evidence="2">The sequence shown here is derived from an EMBL/GenBank/DDBJ whole genome shotgun (WGS) entry which is preliminary data.</text>
</comment>
<name>A0A328ZTI5_9BURK</name>
<organism evidence="2 3">
    <name type="scientific">Paracidovorax anthurii</name>
    <dbReference type="NCBI Taxonomy" id="78229"/>
    <lineage>
        <taxon>Bacteria</taxon>
        <taxon>Pseudomonadati</taxon>
        <taxon>Pseudomonadota</taxon>
        <taxon>Betaproteobacteria</taxon>
        <taxon>Burkholderiales</taxon>
        <taxon>Comamonadaceae</taxon>
        <taxon>Paracidovorax</taxon>
    </lineage>
</organism>
<accession>A0A328ZTI5</accession>
<evidence type="ECO:0000313" key="2">
    <source>
        <dbReference type="EMBL" id="RAR86187.1"/>
    </source>
</evidence>
<sequence>MKSRLLMTNHVLLLLCASMYLGTGGSLVLFSFPVAPQMTPDNYYLQFVPQVQAATEFFTTMTKLMLAAALVMLWSEWRQPTRWVPIVVLLGVLAATGLTVKWIFPLNAAMAGHIQDAGELHRVLDEWMQLNRIRVGLWSVQWAALAWFFARWAYRSRYSALGQ</sequence>
<protein>
    <recommendedName>
        <fullName evidence="4">DUF1772 domain-containing protein</fullName>
    </recommendedName>
</protein>
<gene>
    <name evidence="2" type="ORF">AX018_1002148</name>
</gene>
<dbReference type="EMBL" id="QLTA01000002">
    <property type="protein sequence ID" value="RAR86187.1"/>
    <property type="molecule type" value="Genomic_DNA"/>
</dbReference>
<feature type="transmembrane region" description="Helical" evidence="1">
    <location>
        <begin position="86"/>
        <end position="104"/>
    </location>
</feature>
<keyword evidence="1" id="KW-1133">Transmembrane helix</keyword>
<dbReference type="RefSeq" id="WP_111875675.1">
    <property type="nucleotide sequence ID" value="NZ_CBCSGC010000109.1"/>
</dbReference>
<dbReference type="AlphaFoldDB" id="A0A328ZTI5"/>
<proteinExistence type="predicted"/>
<evidence type="ECO:0000313" key="3">
    <source>
        <dbReference type="Proteomes" id="UP000248856"/>
    </source>
</evidence>
<dbReference type="OrthoDB" id="5506870at2"/>
<feature type="transmembrane region" description="Helical" evidence="1">
    <location>
        <begin position="135"/>
        <end position="154"/>
    </location>
</feature>
<keyword evidence="1" id="KW-0812">Transmembrane</keyword>
<feature type="transmembrane region" description="Helical" evidence="1">
    <location>
        <begin position="54"/>
        <end position="74"/>
    </location>
</feature>
<evidence type="ECO:0000256" key="1">
    <source>
        <dbReference type="SAM" id="Phobius"/>
    </source>
</evidence>
<keyword evidence="3" id="KW-1185">Reference proteome</keyword>
<reference evidence="2 3" key="1">
    <citation type="submission" date="2018-06" db="EMBL/GenBank/DDBJ databases">
        <title>Genomic Encyclopedia of Archaeal and Bacterial Type Strains, Phase II (KMG-II): from individual species to whole genera.</title>
        <authorList>
            <person name="Goeker M."/>
        </authorList>
    </citation>
    <scope>NUCLEOTIDE SEQUENCE [LARGE SCALE GENOMIC DNA]</scope>
    <source>
        <strain evidence="2 3">CFPB 3232</strain>
    </source>
</reference>